<dbReference type="PANTHER" id="PTHR43808:SF8">
    <property type="entry name" value="PEPTIDASE M20 DIMERISATION DOMAIN-CONTAINING PROTEIN"/>
    <property type="match status" value="1"/>
</dbReference>
<feature type="chain" id="PRO_5047127270" evidence="3">
    <location>
        <begin position="19"/>
        <end position="224"/>
    </location>
</feature>
<keyword evidence="2" id="KW-0862">Zinc</keyword>
<dbReference type="InterPro" id="IPR050072">
    <property type="entry name" value="Peptidase_M20A"/>
</dbReference>
<dbReference type="Proteomes" id="UP001141327">
    <property type="component" value="Unassembled WGS sequence"/>
</dbReference>
<gene>
    <name evidence="4" type="ORF">PAPYR_10267</name>
</gene>
<evidence type="ECO:0000313" key="4">
    <source>
        <dbReference type="EMBL" id="KAJ4454918.1"/>
    </source>
</evidence>
<comment type="caution">
    <text evidence="4">The sequence shown here is derived from an EMBL/GenBank/DDBJ whole genome shotgun (WGS) entry which is preliminary data.</text>
</comment>
<evidence type="ECO:0000256" key="3">
    <source>
        <dbReference type="SAM" id="SignalP"/>
    </source>
</evidence>
<keyword evidence="1" id="KW-0378">Hydrolase</keyword>
<evidence type="ECO:0000256" key="2">
    <source>
        <dbReference type="ARBA" id="ARBA00022833"/>
    </source>
</evidence>
<evidence type="ECO:0000313" key="5">
    <source>
        <dbReference type="Proteomes" id="UP001141327"/>
    </source>
</evidence>
<sequence length="224" mass="24849">MLMLMLIGEILVVPGGLALPPLVDSIIRFSPLFTPRAGMVGAWNIANYATFGRTEKNQISALSGSAFAVLPTMGNRRLRRHTELTARDIFRELIEIDTTHKNGSIKAAEMLAARFLRDGWPTEDVEIIRHPGRPEKANFVARLRGPTDSGLAPVLFLAHLDVVDADPSNWETNPFQFVERTEGGADYFYGRGTQDIKNEASEMAANFLRLRREVSNPGVTSSWP</sequence>
<proteinExistence type="predicted"/>
<dbReference type="Gene3D" id="3.40.630.10">
    <property type="entry name" value="Zn peptidases"/>
    <property type="match status" value="1"/>
</dbReference>
<dbReference type="PROSITE" id="PS00758">
    <property type="entry name" value="ARGE_DAPE_CPG2_1"/>
    <property type="match status" value="1"/>
</dbReference>
<dbReference type="PANTHER" id="PTHR43808">
    <property type="entry name" value="ACETYLORNITHINE DEACETYLASE"/>
    <property type="match status" value="1"/>
</dbReference>
<dbReference type="SUPFAM" id="SSF53187">
    <property type="entry name" value="Zn-dependent exopeptidases"/>
    <property type="match status" value="1"/>
</dbReference>
<dbReference type="EMBL" id="JAPMOS010000128">
    <property type="protein sequence ID" value="KAJ4454918.1"/>
    <property type="molecule type" value="Genomic_DNA"/>
</dbReference>
<keyword evidence="5" id="KW-1185">Reference proteome</keyword>
<evidence type="ECO:0000256" key="1">
    <source>
        <dbReference type="ARBA" id="ARBA00022801"/>
    </source>
</evidence>
<accession>A0ABQ8U6E3</accession>
<dbReference type="InterPro" id="IPR001261">
    <property type="entry name" value="ArgE/DapE_CS"/>
</dbReference>
<keyword evidence="3" id="KW-0732">Signal</keyword>
<reference evidence="4" key="1">
    <citation type="journal article" date="2022" name="bioRxiv">
        <title>Genomics of Preaxostyla Flagellates Illuminates Evolutionary Transitions and the Path Towards Mitochondrial Loss.</title>
        <authorList>
            <person name="Novak L.V.F."/>
            <person name="Treitli S.C."/>
            <person name="Pyrih J."/>
            <person name="Halakuc P."/>
            <person name="Pipaliya S.V."/>
            <person name="Vacek V."/>
            <person name="Brzon O."/>
            <person name="Soukal P."/>
            <person name="Eme L."/>
            <person name="Dacks J.B."/>
            <person name="Karnkowska A."/>
            <person name="Elias M."/>
            <person name="Hampl V."/>
        </authorList>
    </citation>
    <scope>NUCLEOTIDE SEQUENCE</scope>
    <source>
        <strain evidence="4">RCP-MX</strain>
    </source>
</reference>
<feature type="signal peptide" evidence="3">
    <location>
        <begin position="1"/>
        <end position="18"/>
    </location>
</feature>
<protein>
    <submittedName>
        <fullName evidence="4">Peptidase M20</fullName>
    </submittedName>
</protein>
<organism evidence="4 5">
    <name type="scientific">Paratrimastix pyriformis</name>
    <dbReference type="NCBI Taxonomy" id="342808"/>
    <lineage>
        <taxon>Eukaryota</taxon>
        <taxon>Metamonada</taxon>
        <taxon>Preaxostyla</taxon>
        <taxon>Paratrimastigidae</taxon>
        <taxon>Paratrimastix</taxon>
    </lineage>
</organism>
<name>A0ABQ8U6E3_9EUKA</name>